<gene>
    <name evidence="6" type="ORF">STCU_02548</name>
    <name evidence="5" type="ORF">STCU_04901</name>
</gene>
<evidence type="ECO:0000313" key="5">
    <source>
        <dbReference type="EMBL" id="EPY28747.1"/>
    </source>
</evidence>
<comment type="caution">
    <text evidence="5">The sequence shown here is derived from an EMBL/GenBank/DDBJ whole genome shotgun (WGS) entry which is preliminary data.</text>
</comment>
<sequence length="315" mass="34134">MKPYTSPLYFHCITDPQLRNNVYEPEADTFLFLEALDKDLARHVRETPGAAVRRCLEVGCGSGTVLTHAACTLLACEREEVRAAAAAPPSGAAPPRFVSVAVDVNPHALAATKLTWNNTMRTYFATYLAAHATATPMDAVDLTESFPSHDASVGVAERLREPTLDAPLRLYLVEGDLFAPFAAPPSSPPLPPILFDLILFNPPYVPTSQAELDDALQRRDIITAAWCGGPRGRVVLDRFLAALPLHLAAHGVCYIVLIKENDVADVYATIETAFTRHAAAHPEAAPSKERGVSVACVAERYTGEHLSIHRITYAS</sequence>
<accession>S9UD53</accession>
<dbReference type="EMBL" id="ATMH01002548">
    <property type="protein sequence ID" value="EPY32981.1"/>
    <property type="molecule type" value="Genomic_DNA"/>
</dbReference>
<evidence type="ECO:0000256" key="2">
    <source>
        <dbReference type="ARBA" id="ARBA00022603"/>
    </source>
</evidence>
<dbReference type="OrthoDB" id="406152at2759"/>
<organism evidence="5 7">
    <name type="scientific">Strigomonas culicis</name>
    <dbReference type="NCBI Taxonomy" id="28005"/>
    <lineage>
        <taxon>Eukaryota</taxon>
        <taxon>Discoba</taxon>
        <taxon>Euglenozoa</taxon>
        <taxon>Kinetoplastea</taxon>
        <taxon>Metakinetoplastina</taxon>
        <taxon>Trypanosomatida</taxon>
        <taxon>Trypanosomatidae</taxon>
        <taxon>Strigomonadinae</taxon>
        <taxon>Strigomonas</taxon>
    </lineage>
</organism>
<dbReference type="GO" id="GO:0008276">
    <property type="term" value="F:protein methyltransferase activity"/>
    <property type="evidence" value="ECO:0007669"/>
    <property type="project" value="TreeGrafter"/>
</dbReference>
<dbReference type="SUPFAM" id="SSF53335">
    <property type="entry name" value="S-adenosyl-L-methionine-dependent methyltransferases"/>
    <property type="match status" value="1"/>
</dbReference>
<dbReference type="GO" id="GO:0003676">
    <property type="term" value="F:nucleic acid binding"/>
    <property type="evidence" value="ECO:0007669"/>
    <property type="project" value="InterPro"/>
</dbReference>
<dbReference type="PANTHER" id="PTHR45875:SF1">
    <property type="entry name" value="METHYLTRANSFERASE N6AMT1"/>
    <property type="match status" value="1"/>
</dbReference>
<dbReference type="PROSITE" id="PS00092">
    <property type="entry name" value="N6_MTASE"/>
    <property type="match status" value="1"/>
</dbReference>
<keyword evidence="4" id="KW-0949">S-adenosyl-L-methionine</keyword>
<evidence type="ECO:0000256" key="4">
    <source>
        <dbReference type="ARBA" id="ARBA00022691"/>
    </source>
</evidence>
<comment type="similarity">
    <text evidence="1">Belongs to the eukaryotic/archaeal PrmC-related family.</text>
</comment>
<dbReference type="Proteomes" id="UP000015354">
    <property type="component" value="Unassembled WGS sequence"/>
</dbReference>
<evidence type="ECO:0000313" key="7">
    <source>
        <dbReference type="Proteomes" id="UP000015354"/>
    </source>
</evidence>
<dbReference type="Gene3D" id="3.40.50.150">
    <property type="entry name" value="Vaccinia Virus protein VP39"/>
    <property type="match status" value="1"/>
</dbReference>
<dbReference type="GO" id="GO:0008757">
    <property type="term" value="F:S-adenosylmethionine-dependent methyltransferase activity"/>
    <property type="evidence" value="ECO:0007669"/>
    <property type="project" value="TreeGrafter"/>
</dbReference>
<dbReference type="InterPro" id="IPR029063">
    <property type="entry name" value="SAM-dependent_MTases_sf"/>
</dbReference>
<protein>
    <submittedName>
        <fullName evidence="5">N-6 adenine-specific DNA methyltransferase</fullName>
    </submittedName>
    <submittedName>
        <fullName evidence="6">N5-glutamine methyltransferase MTQ2</fullName>
    </submittedName>
</protein>
<dbReference type="PANTHER" id="PTHR45875">
    <property type="entry name" value="METHYLTRANSFERASE N6AMT1"/>
    <property type="match status" value="1"/>
</dbReference>
<evidence type="ECO:0000256" key="1">
    <source>
        <dbReference type="ARBA" id="ARBA00006149"/>
    </source>
</evidence>
<evidence type="ECO:0000313" key="6">
    <source>
        <dbReference type="EMBL" id="EPY32981.1"/>
    </source>
</evidence>
<keyword evidence="2 5" id="KW-0489">Methyltransferase</keyword>
<dbReference type="GO" id="GO:0032259">
    <property type="term" value="P:methylation"/>
    <property type="evidence" value="ECO:0007669"/>
    <property type="project" value="UniProtKB-KW"/>
</dbReference>
<reference evidence="5" key="2">
    <citation type="submission" date="2013-03" db="EMBL/GenBank/DDBJ databases">
        <authorList>
            <person name="Motta M.C.M."/>
            <person name="Martins A.C.A."/>
            <person name="Preta C.M.C.C."/>
            <person name="Silva R."/>
            <person name="de Souza S.S."/>
            <person name="Klein C.C."/>
            <person name="de Almeida L.G.P."/>
            <person name="Cunha O.L."/>
            <person name="Colabardini A.C."/>
            <person name="Lima B.A."/>
            <person name="Machado C.R."/>
            <person name="Soares C.M.A."/>
            <person name="de Menezes C.B.A."/>
            <person name="Bartolomeu D.C."/>
            <person name="Grisard E.C."/>
            <person name="Fantinatti-Garboggini F."/>
            <person name="Rodrigues-Luiz G.F."/>
            <person name="Wagner G."/>
            <person name="Goldman G.H."/>
            <person name="Fietto J.L.R."/>
            <person name="Ciapina L.P."/>
            <person name="Brocchi M."/>
            <person name="Elias M.C."/>
            <person name="Goldman M.H.S."/>
            <person name="Sagot M.-F."/>
            <person name="Pereira M."/>
            <person name="Stoco P.H."/>
            <person name="Teixeira S.M.R."/>
            <person name="de Mendonca-Neto R.P."/>
            <person name="Maciel T.E.F."/>
            <person name="Mendes T.A.O."/>
            <person name="Urmenyi T.P."/>
            <person name="Teixeira M.M.G."/>
            <person name="de Camargo E.F.P."/>
            <person name="de Sousa W."/>
            <person name="Schenkman S."/>
            <person name="de Vasconcelos A.T.R."/>
        </authorList>
    </citation>
    <scope>NUCLEOTIDE SEQUENCE</scope>
</reference>
<dbReference type="AlphaFoldDB" id="S9UD53"/>
<dbReference type="EMBL" id="ATMH01004901">
    <property type="protein sequence ID" value="EPY28747.1"/>
    <property type="molecule type" value="Genomic_DNA"/>
</dbReference>
<dbReference type="InterPro" id="IPR052190">
    <property type="entry name" value="Euk-Arch_PrmC-MTase"/>
</dbReference>
<evidence type="ECO:0000256" key="3">
    <source>
        <dbReference type="ARBA" id="ARBA00022679"/>
    </source>
</evidence>
<reference evidence="5 7" key="1">
    <citation type="journal article" date="2013" name="PLoS ONE">
        <title>Predicting the Proteins of Angomonas deanei, Strigomonas culicis and Their Respective Endosymbionts Reveals New Aspects of the Trypanosomatidae Family.</title>
        <authorList>
            <person name="Motta M.C."/>
            <person name="Martins A.C."/>
            <person name="de Souza S.S."/>
            <person name="Catta-Preta C.M."/>
            <person name="Silva R."/>
            <person name="Klein C.C."/>
            <person name="de Almeida L.G."/>
            <person name="de Lima Cunha O."/>
            <person name="Ciapina L.P."/>
            <person name="Brocchi M."/>
            <person name="Colabardini A.C."/>
            <person name="de Araujo Lima B."/>
            <person name="Machado C.R."/>
            <person name="de Almeida Soares C.M."/>
            <person name="Probst C.M."/>
            <person name="de Menezes C.B."/>
            <person name="Thompson C.E."/>
            <person name="Bartholomeu D.C."/>
            <person name="Gradia D.F."/>
            <person name="Pavoni D.P."/>
            <person name="Grisard E.C."/>
            <person name="Fantinatti-Garboggini F."/>
            <person name="Marchini F.K."/>
            <person name="Rodrigues-Luiz G.F."/>
            <person name="Wagner G."/>
            <person name="Goldman G.H."/>
            <person name="Fietto J.L."/>
            <person name="Elias M.C."/>
            <person name="Goldman M.H."/>
            <person name="Sagot M.F."/>
            <person name="Pereira M."/>
            <person name="Stoco P.H."/>
            <person name="de Mendonca-Neto R.P."/>
            <person name="Teixeira S.M."/>
            <person name="Maciel T.E."/>
            <person name="de Oliveira Mendes T.A."/>
            <person name="Urmenyi T.P."/>
            <person name="de Souza W."/>
            <person name="Schenkman S."/>
            <person name="de Vasconcelos A.T."/>
        </authorList>
    </citation>
    <scope>NUCLEOTIDE SEQUENCE [LARGE SCALE GENOMIC DNA]</scope>
</reference>
<proteinExistence type="inferred from homology"/>
<dbReference type="GO" id="GO:0035657">
    <property type="term" value="C:eRF1 methyltransferase complex"/>
    <property type="evidence" value="ECO:0007669"/>
    <property type="project" value="TreeGrafter"/>
</dbReference>
<dbReference type="InterPro" id="IPR002052">
    <property type="entry name" value="DNA_methylase_N6_adenine_CS"/>
</dbReference>
<name>S9UD53_9TRYP</name>
<keyword evidence="7" id="KW-1185">Reference proteome</keyword>
<keyword evidence="3 5" id="KW-0808">Transferase</keyword>